<keyword evidence="2" id="KW-0732">Signal</keyword>
<feature type="chain" id="PRO_5016277545" description="Peptidase S74 domain-containing protein" evidence="2">
    <location>
        <begin position="21"/>
        <end position="245"/>
    </location>
</feature>
<evidence type="ECO:0008006" key="5">
    <source>
        <dbReference type="Google" id="ProtNLM"/>
    </source>
</evidence>
<accession>A0A316L134</accession>
<dbReference type="AlphaFoldDB" id="A0A316L134"/>
<gene>
    <name evidence="3" type="ORF">DKG77_01875</name>
</gene>
<protein>
    <recommendedName>
        <fullName evidence="5">Peptidase S74 domain-containing protein</fullName>
    </recommendedName>
</protein>
<comment type="caution">
    <text evidence="3">The sequence shown here is derived from an EMBL/GenBank/DDBJ whole genome shotgun (WGS) entry which is preliminary data.</text>
</comment>
<evidence type="ECO:0000256" key="1">
    <source>
        <dbReference type="SAM" id="Coils"/>
    </source>
</evidence>
<evidence type="ECO:0000313" key="4">
    <source>
        <dbReference type="Proteomes" id="UP000245762"/>
    </source>
</evidence>
<keyword evidence="1" id="KW-0175">Coiled coil</keyword>
<evidence type="ECO:0000313" key="3">
    <source>
        <dbReference type="EMBL" id="PWL39606.1"/>
    </source>
</evidence>
<sequence length="245" mass="27213">MNKLQLIVAISLVSFLTINAQVTNSFPDDGNVGIGTTNPSQKLEIYNPNLFNTSMEAQSQDHVSFTSNTPGIGNFFGGITWKVNSRRRAAIAAIQEHTDSDHIGLAFFTKGTDGLGPIYESVRITRNGSMGIGTSSPDSKLTVKGDIHAEEVKVDLSVPGPDYVFKEEYNLRSLEEVQNYIEDHGHLPNIPSAMEMEENGIQLGAMNMILLEKIEELTLYVIELEKNNKKIQELEKRLVILENKF</sequence>
<proteinExistence type="predicted"/>
<feature type="signal peptide" evidence="2">
    <location>
        <begin position="1"/>
        <end position="20"/>
    </location>
</feature>
<dbReference type="OrthoDB" id="9808753at2"/>
<reference evidence="3 4" key="1">
    <citation type="submission" date="2018-05" db="EMBL/GenBank/DDBJ databases">
        <title>Complete genome sequence of Flagellimonas aquimarina ECD12 isolated from seaweed Ecklonia cava.</title>
        <authorList>
            <person name="Choi S."/>
            <person name="Seong C."/>
        </authorList>
    </citation>
    <scope>NUCLEOTIDE SEQUENCE [LARGE SCALE GENOMIC DNA]</scope>
    <source>
        <strain evidence="3 4">ECD12</strain>
    </source>
</reference>
<feature type="coiled-coil region" evidence="1">
    <location>
        <begin position="214"/>
        <end position="244"/>
    </location>
</feature>
<dbReference type="EMBL" id="QGEG01000001">
    <property type="protein sequence ID" value="PWL39606.1"/>
    <property type="molecule type" value="Genomic_DNA"/>
</dbReference>
<name>A0A316L134_9FLAO</name>
<keyword evidence="4" id="KW-1185">Reference proteome</keyword>
<dbReference type="RefSeq" id="WP_109659646.1">
    <property type="nucleotide sequence ID" value="NZ_QGEG01000001.1"/>
</dbReference>
<organism evidence="3 4">
    <name type="scientific">Flagellimonas aquimarina</name>
    <dbReference type="NCBI Taxonomy" id="2201895"/>
    <lineage>
        <taxon>Bacteria</taxon>
        <taxon>Pseudomonadati</taxon>
        <taxon>Bacteroidota</taxon>
        <taxon>Flavobacteriia</taxon>
        <taxon>Flavobacteriales</taxon>
        <taxon>Flavobacteriaceae</taxon>
        <taxon>Flagellimonas</taxon>
    </lineage>
</organism>
<dbReference type="Proteomes" id="UP000245762">
    <property type="component" value="Unassembled WGS sequence"/>
</dbReference>
<evidence type="ECO:0000256" key="2">
    <source>
        <dbReference type="SAM" id="SignalP"/>
    </source>
</evidence>